<proteinExistence type="predicted"/>
<feature type="domain" description="NmrA-like" evidence="1">
    <location>
        <begin position="5"/>
        <end position="273"/>
    </location>
</feature>
<sequence>MTLKYLITGATGGLGAGVLSYLIANVPASEYAAASSKEENRKQFEDRGIAFRVVSYDDPQTLETAFEDVENLFFVSTNTFDNEKRRKQHENFVEAAKKMNVKHASHQTPRTIILANIKPAAVQESHLMTEEMMKQAGINFTSIREGLYTDAFPVFMGWYPSTSTVYLPSDGPIAFTLRSELGEANARLMIQGGHDREIVLLTAQETITFSEIVDLINETTGRNVQLKLVSPEEFVRLKAADDEGGKPEGFFQALLSWYESISKGETCTIDPLMAEVLDRQPVPPREAIRAFLTENRDYEWHQNYVNRS</sequence>
<dbReference type="Gene3D" id="3.40.50.720">
    <property type="entry name" value="NAD(P)-binding Rossmann-like Domain"/>
    <property type="match status" value="1"/>
</dbReference>
<comment type="caution">
    <text evidence="2">The sequence shown here is derived from an EMBL/GenBank/DDBJ whole genome shotgun (WGS) entry which is preliminary data.</text>
</comment>
<dbReference type="InterPro" id="IPR036291">
    <property type="entry name" value="NAD(P)-bd_dom_sf"/>
</dbReference>
<protein>
    <recommendedName>
        <fullName evidence="1">NmrA-like domain-containing protein</fullName>
    </recommendedName>
</protein>
<dbReference type="Proteomes" id="UP001220256">
    <property type="component" value="Unassembled WGS sequence"/>
</dbReference>
<dbReference type="EMBL" id="JAPVEB010000003">
    <property type="protein sequence ID" value="KAJ5269712.1"/>
    <property type="molecule type" value="Genomic_DNA"/>
</dbReference>
<dbReference type="Pfam" id="PF05368">
    <property type="entry name" value="NmrA"/>
    <property type="match status" value="1"/>
</dbReference>
<gene>
    <name evidence="2" type="ORF">N7505_005470</name>
</gene>
<dbReference type="PANTHER" id="PTHR47129:SF1">
    <property type="entry name" value="NMRA-LIKE DOMAIN-CONTAINING PROTEIN"/>
    <property type="match status" value="1"/>
</dbReference>
<name>A0ABQ8WIQ7_PENCH</name>
<evidence type="ECO:0000259" key="1">
    <source>
        <dbReference type="Pfam" id="PF05368"/>
    </source>
</evidence>
<dbReference type="SUPFAM" id="SSF51735">
    <property type="entry name" value="NAD(P)-binding Rossmann-fold domains"/>
    <property type="match status" value="1"/>
</dbReference>
<dbReference type="InterPro" id="IPR008030">
    <property type="entry name" value="NmrA-like"/>
</dbReference>
<organism evidence="2 3">
    <name type="scientific">Penicillium chrysogenum</name>
    <name type="common">Penicillium notatum</name>
    <dbReference type="NCBI Taxonomy" id="5076"/>
    <lineage>
        <taxon>Eukaryota</taxon>
        <taxon>Fungi</taxon>
        <taxon>Dikarya</taxon>
        <taxon>Ascomycota</taxon>
        <taxon>Pezizomycotina</taxon>
        <taxon>Eurotiomycetes</taxon>
        <taxon>Eurotiomycetidae</taxon>
        <taxon>Eurotiales</taxon>
        <taxon>Aspergillaceae</taxon>
        <taxon>Penicillium</taxon>
        <taxon>Penicillium chrysogenum species complex</taxon>
    </lineage>
</organism>
<dbReference type="PANTHER" id="PTHR47129">
    <property type="entry name" value="QUINONE OXIDOREDUCTASE 2"/>
    <property type="match status" value="1"/>
</dbReference>
<reference evidence="2 3" key="1">
    <citation type="journal article" date="2023" name="IMA Fungus">
        <title>Comparative genomic study of the Penicillium genus elucidates a diverse pangenome and 15 lateral gene transfer events.</title>
        <authorList>
            <person name="Petersen C."/>
            <person name="Sorensen T."/>
            <person name="Nielsen M.R."/>
            <person name="Sondergaard T.E."/>
            <person name="Sorensen J.L."/>
            <person name="Fitzpatrick D.A."/>
            <person name="Frisvad J.C."/>
            <person name="Nielsen K.L."/>
        </authorList>
    </citation>
    <scope>NUCLEOTIDE SEQUENCE [LARGE SCALE GENOMIC DNA]</scope>
    <source>
        <strain evidence="2 3">IBT 3361</strain>
    </source>
</reference>
<dbReference type="InterPro" id="IPR052718">
    <property type="entry name" value="NmrA-type_oxidoreductase"/>
</dbReference>
<accession>A0ABQ8WIQ7</accession>
<dbReference type="Gene3D" id="3.90.25.10">
    <property type="entry name" value="UDP-galactose 4-epimerase, domain 1"/>
    <property type="match status" value="1"/>
</dbReference>
<keyword evidence="3" id="KW-1185">Reference proteome</keyword>
<evidence type="ECO:0000313" key="3">
    <source>
        <dbReference type="Proteomes" id="UP001220256"/>
    </source>
</evidence>
<evidence type="ECO:0000313" key="2">
    <source>
        <dbReference type="EMBL" id="KAJ5269712.1"/>
    </source>
</evidence>